<keyword evidence="2" id="KW-1185">Reference proteome</keyword>
<dbReference type="OrthoDB" id="167809at2759"/>
<sequence length="194" mass="21640">MPNVLVLSFEGFSFSSRQLYPQLLPKLLSRATVHESLTIQDALNYVSTGWPSIILIADAVITYEMEESQRLLGAIVDFTKQGCTTIFMGFTAETVDHRRLNTIFKEEFDLRWRVAELTRHDTNLLPLDEFMIRTKCLVPAFYANALFLGKVPTSQIVYSGTSGSALTAYAAFTRVGLGKLGFIGDVITPCHHIA</sequence>
<protein>
    <submittedName>
        <fullName evidence="1">Uncharacterized protein</fullName>
    </submittedName>
</protein>
<dbReference type="EMBL" id="ML986580">
    <property type="protein sequence ID" value="KAF2270283.1"/>
    <property type="molecule type" value="Genomic_DNA"/>
</dbReference>
<evidence type="ECO:0000313" key="2">
    <source>
        <dbReference type="Proteomes" id="UP000800093"/>
    </source>
</evidence>
<dbReference type="Proteomes" id="UP000800093">
    <property type="component" value="Unassembled WGS sequence"/>
</dbReference>
<proteinExistence type="predicted"/>
<evidence type="ECO:0000313" key="1">
    <source>
        <dbReference type="EMBL" id="KAF2270283.1"/>
    </source>
</evidence>
<comment type="caution">
    <text evidence="1">The sequence shown here is derived from an EMBL/GenBank/DDBJ whole genome shotgun (WGS) entry which is preliminary data.</text>
</comment>
<gene>
    <name evidence="1" type="ORF">CC78DRAFT_528761</name>
</gene>
<dbReference type="AlphaFoldDB" id="A0A9P4NBU0"/>
<accession>A0A9P4NBU0</accession>
<reference evidence="2" key="1">
    <citation type="journal article" date="2020" name="Stud. Mycol.">
        <title>101 Dothideomycetes genomes: A test case for predicting lifestyles and emergence of pathogens.</title>
        <authorList>
            <person name="Haridas S."/>
            <person name="Albert R."/>
            <person name="Binder M."/>
            <person name="Bloem J."/>
            <person name="LaButti K."/>
            <person name="Salamov A."/>
            <person name="Andreopoulos B."/>
            <person name="Baker S."/>
            <person name="Barry K."/>
            <person name="Bills G."/>
            <person name="Bluhm B."/>
            <person name="Cannon C."/>
            <person name="Castanera R."/>
            <person name="Culley D."/>
            <person name="Daum C."/>
            <person name="Ezra D."/>
            <person name="Gonzalez J."/>
            <person name="Henrissat B."/>
            <person name="Kuo A."/>
            <person name="Liang C."/>
            <person name="Lipzen A."/>
            <person name="Lutzoni F."/>
            <person name="Magnuson J."/>
            <person name="Mondo S."/>
            <person name="Nolan M."/>
            <person name="Ohm R."/>
            <person name="Pangilinan J."/>
            <person name="Park H.-J."/>
            <person name="Ramirez L."/>
            <person name="Alfaro M."/>
            <person name="Sun H."/>
            <person name="Tritt A."/>
            <person name="Yoshinaga Y."/>
            <person name="Zwiers L.-H."/>
            <person name="Turgeon B."/>
            <person name="Goodwin S."/>
            <person name="Spatafora J."/>
            <person name="Crous P."/>
            <person name="Grigoriev I."/>
        </authorList>
    </citation>
    <scope>NUCLEOTIDE SEQUENCE [LARGE SCALE GENOMIC DNA]</scope>
    <source>
        <strain evidence="2">CBS 304.66</strain>
    </source>
</reference>
<organism evidence="1 2">
    <name type="scientific">Lojkania enalia</name>
    <dbReference type="NCBI Taxonomy" id="147567"/>
    <lineage>
        <taxon>Eukaryota</taxon>
        <taxon>Fungi</taxon>
        <taxon>Dikarya</taxon>
        <taxon>Ascomycota</taxon>
        <taxon>Pezizomycotina</taxon>
        <taxon>Dothideomycetes</taxon>
        <taxon>Pleosporomycetidae</taxon>
        <taxon>Pleosporales</taxon>
        <taxon>Pleosporales incertae sedis</taxon>
        <taxon>Lojkania</taxon>
    </lineage>
</organism>
<name>A0A9P4NBU0_9PLEO</name>